<proteinExistence type="predicted"/>
<reference evidence="2 3" key="1">
    <citation type="journal article" date="2013" name="Genome Announc.">
        <title>Genome Sequence of the Extreme Obligate Alkaliphile Bacillus marmarensis Strain DSM 21297.</title>
        <authorList>
            <person name="Wernick D.G."/>
            <person name="Choi K.Y."/>
            <person name="Tat C.A."/>
            <person name="Lafontaine Rivera J.G."/>
            <person name="Liao J.C."/>
        </authorList>
    </citation>
    <scope>NUCLEOTIDE SEQUENCE [LARGE SCALE GENOMIC DNA]</scope>
    <source>
        <strain evidence="2 3">DSM 21297</strain>
    </source>
</reference>
<dbReference type="AlphaFoldDB" id="U6SLV2"/>
<keyword evidence="3" id="KW-1185">Reference proteome</keyword>
<dbReference type="EMBL" id="ATAE01000050">
    <property type="protein sequence ID" value="ERN51621.1"/>
    <property type="molecule type" value="Genomic_DNA"/>
</dbReference>
<dbReference type="SUPFAM" id="SSF53041">
    <property type="entry name" value="Resolvase-like"/>
    <property type="match status" value="1"/>
</dbReference>
<dbReference type="GO" id="GO:0003677">
    <property type="term" value="F:DNA binding"/>
    <property type="evidence" value="ECO:0007669"/>
    <property type="project" value="InterPro"/>
</dbReference>
<accession>U6SLV2</accession>
<name>U6SLV2_9BACI</name>
<evidence type="ECO:0000313" key="2">
    <source>
        <dbReference type="EMBL" id="ERN51621.1"/>
    </source>
</evidence>
<dbReference type="InterPro" id="IPR006119">
    <property type="entry name" value="Resolv_N"/>
</dbReference>
<dbReference type="PROSITE" id="PS51736">
    <property type="entry name" value="RECOMBINASES_3"/>
    <property type="match status" value="1"/>
</dbReference>
<comment type="caution">
    <text evidence="2">The sequence shown here is derived from an EMBL/GenBank/DDBJ whole genome shotgun (WGS) entry which is preliminary data.</text>
</comment>
<dbReference type="GO" id="GO:0000150">
    <property type="term" value="F:DNA strand exchange activity"/>
    <property type="evidence" value="ECO:0007669"/>
    <property type="project" value="InterPro"/>
</dbReference>
<organism evidence="2 3">
    <name type="scientific">Alkalihalophilus marmarensis DSM 21297</name>
    <dbReference type="NCBI Taxonomy" id="1188261"/>
    <lineage>
        <taxon>Bacteria</taxon>
        <taxon>Bacillati</taxon>
        <taxon>Bacillota</taxon>
        <taxon>Bacilli</taxon>
        <taxon>Bacillales</taxon>
        <taxon>Bacillaceae</taxon>
        <taxon>Alkalihalophilus</taxon>
    </lineage>
</organism>
<dbReference type="PATRIC" id="fig|1188261.3.peg.3560"/>
<dbReference type="RefSeq" id="WP_022629578.1">
    <property type="nucleotide sequence ID" value="NZ_ATAE01000050.1"/>
</dbReference>
<feature type="domain" description="Resolvase/invertase-type recombinase catalytic" evidence="1">
    <location>
        <begin position="1"/>
        <end position="36"/>
    </location>
</feature>
<evidence type="ECO:0000313" key="3">
    <source>
        <dbReference type="Proteomes" id="UP000017170"/>
    </source>
</evidence>
<dbReference type="Proteomes" id="UP000017170">
    <property type="component" value="Unassembled WGS sequence"/>
</dbReference>
<sequence length="90" mass="10580">MVNSILIEVYTTLAQQERETLVQRQTEGISAAKAKGKHLGRPVKKLPEDWFDNYKQWRSGDLRTNDFISRVGMKRSTFYKKVREYESLRG</sequence>
<gene>
    <name evidence="2" type="ORF">A33I_20015</name>
</gene>
<evidence type="ECO:0000259" key="1">
    <source>
        <dbReference type="PROSITE" id="PS51736"/>
    </source>
</evidence>
<protein>
    <recommendedName>
        <fullName evidence="1">Resolvase/invertase-type recombinase catalytic domain-containing protein</fullName>
    </recommendedName>
</protein>
<dbReference type="InterPro" id="IPR036162">
    <property type="entry name" value="Resolvase-like_N_sf"/>
</dbReference>